<dbReference type="CDD" id="cd11063">
    <property type="entry name" value="CYP52"/>
    <property type="match status" value="1"/>
</dbReference>
<comment type="caution">
    <text evidence="9">The sequence shown here is derived from an EMBL/GenBank/DDBJ whole genome shotgun (WGS) entry which is preliminary data.</text>
</comment>
<dbReference type="InterPro" id="IPR002401">
    <property type="entry name" value="Cyt_P450_E_grp-I"/>
</dbReference>
<comment type="similarity">
    <text evidence="2 8">Belongs to the cytochrome P450 family.</text>
</comment>
<evidence type="ECO:0000256" key="5">
    <source>
        <dbReference type="ARBA" id="ARBA00023004"/>
    </source>
</evidence>
<evidence type="ECO:0000256" key="4">
    <source>
        <dbReference type="ARBA" id="ARBA00023002"/>
    </source>
</evidence>
<dbReference type="GO" id="GO:0005506">
    <property type="term" value="F:iron ion binding"/>
    <property type="evidence" value="ECO:0007669"/>
    <property type="project" value="InterPro"/>
</dbReference>
<dbReference type="Gene3D" id="1.10.630.10">
    <property type="entry name" value="Cytochrome P450"/>
    <property type="match status" value="1"/>
</dbReference>
<evidence type="ECO:0000256" key="3">
    <source>
        <dbReference type="ARBA" id="ARBA00022723"/>
    </source>
</evidence>
<keyword evidence="4 8" id="KW-0560">Oxidoreductase</keyword>
<dbReference type="SUPFAM" id="SSF48264">
    <property type="entry name" value="Cytochrome P450"/>
    <property type="match status" value="1"/>
</dbReference>
<dbReference type="InterPro" id="IPR036396">
    <property type="entry name" value="Cyt_P450_sf"/>
</dbReference>
<dbReference type="GO" id="GO:0020037">
    <property type="term" value="F:heme binding"/>
    <property type="evidence" value="ECO:0007669"/>
    <property type="project" value="InterPro"/>
</dbReference>
<dbReference type="GO" id="GO:0004497">
    <property type="term" value="F:monooxygenase activity"/>
    <property type="evidence" value="ECO:0007669"/>
    <property type="project" value="UniProtKB-KW"/>
</dbReference>
<reference evidence="9" key="1">
    <citation type="journal article" date="2023" name="Mol. Phylogenet. Evol.">
        <title>Genome-scale phylogeny and comparative genomics of the fungal order Sordariales.</title>
        <authorList>
            <person name="Hensen N."/>
            <person name="Bonometti L."/>
            <person name="Westerberg I."/>
            <person name="Brannstrom I.O."/>
            <person name="Guillou S."/>
            <person name="Cros-Aarteil S."/>
            <person name="Calhoun S."/>
            <person name="Haridas S."/>
            <person name="Kuo A."/>
            <person name="Mondo S."/>
            <person name="Pangilinan J."/>
            <person name="Riley R."/>
            <person name="LaButti K."/>
            <person name="Andreopoulos B."/>
            <person name="Lipzen A."/>
            <person name="Chen C."/>
            <person name="Yan M."/>
            <person name="Daum C."/>
            <person name="Ng V."/>
            <person name="Clum A."/>
            <person name="Steindorff A."/>
            <person name="Ohm R.A."/>
            <person name="Martin F."/>
            <person name="Silar P."/>
            <person name="Natvig D.O."/>
            <person name="Lalanne C."/>
            <person name="Gautier V."/>
            <person name="Ament-Velasquez S.L."/>
            <person name="Kruys A."/>
            <person name="Hutchinson M.I."/>
            <person name="Powell A.J."/>
            <person name="Barry K."/>
            <person name="Miller A.N."/>
            <person name="Grigoriev I.V."/>
            <person name="Debuchy R."/>
            <person name="Gladieux P."/>
            <person name="Hiltunen Thoren M."/>
            <person name="Johannesson H."/>
        </authorList>
    </citation>
    <scope>NUCLEOTIDE SEQUENCE</scope>
    <source>
        <strain evidence="9">CBS 232.78</strain>
    </source>
</reference>
<dbReference type="GO" id="GO:0016705">
    <property type="term" value="F:oxidoreductase activity, acting on paired donors, with incorporation or reduction of molecular oxygen"/>
    <property type="evidence" value="ECO:0007669"/>
    <property type="project" value="InterPro"/>
</dbReference>
<evidence type="ECO:0000313" key="10">
    <source>
        <dbReference type="Proteomes" id="UP001285441"/>
    </source>
</evidence>
<evidence type="ECO:0000256" key="6">
    <source>
        <dbReference type="ARBA" id="ARBA00023033"/>
    </source>
</evidence>
<reference evidence="9" key="2">
    <citation type="submission" date="2023-06" db="EMBL/GenBank/DDBJ databases">
        <authorList>
            <consortium name="Lawrence Berkeley National Laboratory"/>
            <person name="Haridas S."/>
            <person name="Hensen N."/>
            <person name="Bonometti L."/>
            <person name="Westerberg I."/>
            <person name="Brannstrom I.O."/>
            <person name="Guillou S."/>
            <person name="Cros-Aarteil S."/>
            <person name="Calhoun S."/>
            <person name="Kuo A."/>
            <person name="Mondo S."/>
            <person name="Pangilinan J."/>
            <person name="Riley R."/>
            <person name="LaButti K."/>
            <person name="Andreopoulos B."/>
            <person name="Lipzen A."/>
            <person name="Chen C."/>
            <person name="Yanf M."/>
            <person name="Daum C."/>
            <person name="Ng V."/>
            <person name="Clum A."/>
            <person name="Steindorff A."/>
            <person name="Ohm R."/>
            <person name="Martin F."/>
            <person name="Silar P."/>
            <person name="Natvig D."/>
            <person name="Lalanne C."/>
            <person name="Gautier V."/>
            <person name="Ament-velasquez S.L."/>
            <person name="Kruys A."/>
            <person name="Hutchinson M.I."/>
            <person name="Powell A.J."/>
            <person name="Barry K."/>
            <person name="Miller A.N."/>
            <person name="Grigoriev I.V."/>
            <person name="Debuchy R."/>
            <person name="Gladieux P."/>
            <person name="Thoren M.H."/>
            <person name="Johannesson H."/>
        </authorList>
    </citation>
    <scope>NUCLEOTIDE SEQUENCE</scope>
    <source>
        <strain evidence="9">CBS 232.78</strain>
    </source>
</reference>
<gene>
    <name evidence="9" type="ORF">B0H63DRAFT_485265</name>
</gene>
<dbReference type="PRINTS" id="PR00385">
    <property type="entry name" value="P450"/>
</dbReference>
<comment type="cofactor">
    <cofactor evidence="1 7">
        <name>heme</name>
        <dbReference type="ChEBI" id="CHEBI:30413"/>
    </cofactor>
</comment>
<dbReference type="InterPro" id="IPR017972">
    <property type="entry name" value="Cyt_P450_CS"/>
</dbReference>
<proteinExistence type="inferred from homology"/>
<keyword evidence="10" id="KW-1185">Reference proteome</keyword>
<dbReference type="PANTHER" id="PTHR24287:SF18">
    <property type="entry name" value="CYTOCHROME P450 MONOOXYGENASE APDE-RELATED"/>
    <property type="match status" value="1"/>
</dbReference>
<sequence>MLYGLKHGCKPPPSIPNRWPLGIDRLKQIWDADARGNLMEEINSFVDDYPTNMLSQFFLAGPRSYHSIAPENVEAILSSNFSDYSFGPRASVFGPLLGAGIFTQEGAAWKHSRGMLRKQLVRGQYQTMHQFHEHVDNLLARLPEVDGVVDLQPLFFEFTLDTASALLLGKSTYSLRQKTATVESRRNKAFADSFEVAQEGLARRFRMAPFHSLYQPKPFREACANIHQFIDDYVRETRSPKSQLEKEDCYGLVDQMSMSTFDDKAIRDQILNVLLAGRDTTAACLSWTFRLLARSPDVLTKLRAEIKTVIGNARRPTKDEIRRMPYLAQVIKESLRLYPPVPLNLREARKTTILPVGGGIDGQSPVLVRKGEVAVISQYVTARRKGIFGPDAAAFRPERWSDDADPNAARVKQAAYFPFNLGPRRCLGEDFALVEISYVLIAICQAFPVIEVVDEEKGQPLGAEKQKVGLVLCCMEGCKVRLSRGAAEKVDGNLEEA</sequence>
<keyword evidence="7 8" id="KW-0349">Heme</keyword>
<dbReference type="EMBL" id="JAULSW010000008">
    <property type="protein sequence ID" value="KAK3372572.1"/>
    <property type="molecule type" value="Genomic_DNA"/>
</dbReference>
<evidence type="ECO:0000256" key="2">
    <source>
        <dbReference type="ARBA" id="ARBA00010617"/>
    </source>
</evidence>
<name>A0AAE0KAL7_9PEZI</name>
<dbReference type="PRINTS" id="PR00463">
    <property type="entry name" value="EP450I"/>
</dbReference>
<feature type="binding site" description="axial binding residue" evidence="7">
    <location>
        <position position="426"/>
    </location>
    <ligand>
        <name>heme</name>
        <dbReference type="ChEBI" id="CHEBI:30413"/>
    </ligand>
    <ligandPart>
        <name>Fe</name>
        <dbReference type="ChEBI" id="CHEBI:18248"/>
    </ligandPart>
</feature>
<keyword evidence="3 7" id="KW-0479">Metal-binding</keyword>
<keyword evidence="5 7" id="KW-0408">Iron</keyword>
<keyword evidence="6 8" id="KW-0503">Monooxygenase</keyword>
<evidence type="ECO:0000313" key="9">
    <source>
        <dbReference type="EMBL" id="KAK3372572.1"/>
    </source>
</evidence>
<evidence type="ECO:0000256" key="7">
    <source>
        <dbReference type="PIRSR" id="PIRSR602401-1"/>
    </source>
</evidence>
<accession>A0AAE0KAL7</accession>
<dbReference type="Proteomes" id="UP001285441">
    <property type="component" value="Unassembled WGS sequence"/>
</dbReference>
<protein>
    <submittedName>
        <fullName evidence="9">N-alkane-inducible cytochrome P450</fullName>
    </submittedName>
</protein>
<dbReference type="PANTHER" id="PTHR24287">
    <property type="entry name" value="P450, PUTATIVE (EUROFUNG)-RELATED"/>
    <property type="match status" value="1"/>
</dbReference>
<evidence type="ECO:0000256" key="1">
    <source>
        <dbReference type="ARBA" id="ARBA00001971"/>
    </source>
</evidence>
<dbReference type="Pfam" id="PF00067">
    <property type="entry name" value="p450"/>
    <property type="match status" value="1"/>
</dbReference>
<dbReference type="AlphaFoldDB" id="A0AAE0KAL7"/>
<dbReference type="PROSITE" id="PS00086">
    <property type="entry name" value="CYTOCHROME_P450"/>
    <property type="match status" value="1"/>
</dbReference>
<dbReference type="InterPro" id="IPR001128">
    <property type="entry name" value="Cyt_P450"/>
</dbReference>
<organism evidence="9 10">
    <name type="scientific">Podospora didyma</name>
    <dbReference type="NCBI Taxonomy" id="330526"/>
    <lineage>
        <taxon>Eukaryota</taxon>
        <taxon>Fungi</taxon>
        <taxon>Dikarya</taxon>
        <taxon>Ascomycota</taxon>
        <taxon>Pezizomycotina</taxon>
        <taxon>Sordariomycetes</taxon>
        <taxon>Sordariomycetidae</taxon>
        <taxon>Sordariales</taxon>
        <taxon>Podosporaceae</taxon>
        <taxon>Podospora</taxon>
    </lineage>
</organism>
<dbReference type="InterPro" id="IPR047146">
    <property type="entry name" value="Cyt_P450_E_CYP52_fungi"/>
</dbReference>
<evidence type="ECO:0000256" key="8">
    <source>
        <dbReference type="RuleBase" id="RU000461"/>
    </source>
</evidence>